<proteinExistence type="inferred from homology"/>
<feature type="domain" description="ABC transporter" evidence="5">
    <location>
        <begin position="110"/>
        <end position="355"/>
    </location>
</feature>
<dbReference type="FunFam" id="3.40.50.300:FF:000152">
    <property type="entry name" value="ATP-binding cassette, sub-family E, member 1"/>
    <property type="match status" value="1"/>
</dbReference>
<dbReference type="Pfam" id="PF00037">
    <property type="entry name" value="Fer4"/>
    <property type="match status" value="1"/>
</dbReference>
<evidence type="ECO:0000256" key="4">
    <source>
        <dbReference type="SAM" id="Phobius"/>
    </source>
</evidence>
<dbReference type="SUPFAM" id="SSF52540">
    <property type="entry name" value="P-loop containing nucleoside triphosphate hydrolases"/>
    <property type="match status" value="2"/>
</dbReference>
<dbReference type="InterPro" id="IPR003593">
    <property type="entry name" value="AAA+_ATPase"/>
</dbReference>
<evidence type="ECO:0000313" key="7">
    <source>
        <dbReference type="EMBL" id="KRZ51134.1"/>
    </source>
</evidence>
<evidence type="ECO:0000256" key="1">
    <source>
        <dbReference type="ARBA" id="ARBA00022741"/>
    </source>
</evidence>
<feature type="domain" description="4Fe-4S ferredoxin-type" evidence="6">
    <location>
        <begin position="86"/>
        <end position="115"/>
    </location>
</feature>
<evidence type="ECO:0000256" key="2">
    <source>
        <dbReference type="ARBA" id="ARBA00022840"/>
    </source>
</evidence>
<keyword evidence="4" id="KW-0472">Membrane</keyword>
<dbReference type="InterPro" id="IPR027417">
    <property type="entry name" value="P-loop_NTPase"/>
</dbReference>
<reference evidence="7 8" key="1">
    <citation type="submission" date="2015-05" db="EMBL/GenBank/DDBJ databases">
        <title>Evolution of Trichinella species and genotypes.</title>
        <authorList>
            <person name="Korhonen P.K."/>
            <person name="Edoardo P."/>
            <person name="Giuseppe L.R."/>
            <person name="Gasser R.B."/>
        </authorList>
    </citation>
    <scope>NUCLEOTIDE SEQUENCE [LARGE SCALE GENOMIC DNA]</scope>
    <source>
        <strain evidence="7">ISS10</strain>
    </source>
</reference>
<feature type="domain" description="ABC transporter" evidence="5">
    <location>
        <begin position="377"/>
        <end position="593"/>
    </location>
</feature>
<evidence type="ECO:0000256" key="3">
    <source>
        <dbReference type="ARBA" id="ARBA00061689"/>
    </source>
</evidence>
<dbReference type="PROSITE" id="PS00198">
    <property type="entry name" value="4FE4S_FER_1"/>
    <property type="match status" value="1"/>
</dbReference>
<dbReference type="Pfam" id="PF04068">
    <property type="entry name" value="Fer4_RLI"/>
    <property type="match status" value="1"/>
</dbReference>
<organism evidence="7 8">
    <name type="scientific">Trichinella nativa</name>
    <dbReference type="NCBI Taxonomy" id="6335"/>
    <lineage>
        <taxon>Eukaryota</taxon>
        <taxon>Metazoa</taxon>
        <taxon>Ecdysozoa</taxon>
        <taxon>Nematoda</taxon>
        <taxon>Enoplea</taxon>
        <taxon>Dorylaimia</taxon>
        <taxon>Trichinellida</taxon>
        <taxon>Trichinellidae</taxon>
        <taxon>Trichinella</taxon>
    </lineage>
</organism>
<dbReference type="GO" id="GO:0016887">
    <property type="term" value="F:ATP hydrolysis activity"/>
    <property type="evidence" value="ECO:0007669"/>
    <property type="project" value="InterPro"/>
</dbReference>
<keyword evidence="2 7" id="KW-0067">ATP-binding</keyword>
<sequence length="630" mass="70684">MCLYFFILSFCMLLASWIFKISVYCLLTKKMSKLPKPGHTEQSKITRIAIVNNDRCKPKNCGQVCKKSCPVVRMGKLCIEVTPSSKIAFISESLCIGCGICVKKCPYDAISIINLPSNLEKHTTHRYGPNSFKLHRLPTPRPGEILGLVGTNGIGKSTALKILSGKLKPNLGKYKEPPEWQEILTYFRGSELQNYFTKLLEDNLRAVIKPQYVDQIPQAAKGLVSDMIAKKDDLKKADAMCRLLDLENVMDRNVADLSGGELQRFAIAVVCIQRADIYMFDEPSSYLDVKQRLKAAVAVRSLVHSDNFSIVVEHDLSVLDYLSDFICVLYGVPGAYGVVTMPFSVREGINIFLDGFVPTENLRFRETSLSFKVSDQGLEEHVSRACGFQYPSMKKSLGNFELTVEAGNFSDSEIIVLLGENGTGKTTMIRMLAGRLEPDVNTGEIPQLNISYKPQKISPKSNCKVSELLRSKIPDTFVHPQFVAEVLKPLNIEDILDQDVQNLSGGELQRVALVLCLGKSADVYLIDEPSAYLDSEQRLHAAKKTAFIVEHDFIMATYLADRVIVFEGEPSKHALATCPQSLLKGMNRFLERLDITFRRDPNNYRPRINKLNSVKDTEQKRSGNYFFLED</sequence>
<comment type="caution">
    <text evidence="7">The sequence shown here is derived from an EMBL/GenBank/DDBJ whole genome shotgun (WGS) entry which is preliminary data.</text>
</comment>
<dbReference type="InterPro" id="IPR007209">
    <property type="entry name" value="RNaseL-inhib-like_metal-bd_dom"/>
</dbReference>
<dbReference type="InterPro" id="IPR017900">
    <property type="entry name" value="4Fe4S_Fe_S_CS"/>
</dbReference>
<dbReference type="GO" id="GO:0005524">
    <property type="term" value="F:ATP binding"/>
    <property type="evidence" value="ECO:0007669"/>
    <property type="project" value="UniProtKB-KW"/>
</dbReference>
<dbReference type="AlphaFoldDB" id="A0A0V1KWI3"/>
<dbReference type="CDD" id="cd03236">
    <property type="entry name" value="ABC_RNaseL_inhibitor_domain1"/>
    <property type="match status" value="1"/>
</dbReference>
<dbReference type="SUPFAM" id="SSF54862">
    <property type="entry name" value="4Fe-4S ferredoxins"/>
    <property type="match status" value="1"/>
</dbReference>
<dbReference type="SMART" id="SM00382">
    <property type="entry name" value="AAA"/>
    <property type="match status" value="2"/>
</dbReference>
<dbReference type="InterPro" id="IPR017871">
    <property type="entry name" value="ABC_transporter-like_CS"/>
</dbReference>
<dbReference type="PROSITE" id="PS51379">
    <property type="entry name" value="4FE4S_FER_2"/>
    <property type="match status" value="2"/>
</dbReference>
<protein>
    <submittedName>
        <fullName evidence="7">ATP-binding cassette sub-family E member 1</fullName>
    </submittedName>
</protein>
<dbReference type="GO" id="GO:0005737">
    <property type="term" value="C:cytoplasm"/>
    <property type="evidence" value="ECO:0007669"/>
    <property type="project" value="UniProtKB-ARBA"/>
</dbReference>
<dbReference type="InterPro" id="IPR017896">
    <property type="entry name" value="4Fe4S_Fe-S-bd"/>
</dbReference>
<dbReference type="Proteomes" id="UP000054721">
    <property type="component" value="Unassembled WGS sequence"/>
</dbReference>
<dbReference type="NCBIfam" id="NF009945">
    <property type="entry name" value="PRK13409.1"/>
    <property type="match status" value="1"/>
</dbReference>
<dbReference type="PRINTS" id="PR01868">
    <property type="entry name" value="ABCEFAMILY"/>
</dbReference>
<evidence type="ECO:0000259" key="5">
    <source>
        <dbReference type="PROSITE" id="PS50893"/>
    </source>
</evidence>
<dbReference type="InterPro" id="IPR034348">
    <property type="entry name" value="RLI_dom_1"/>
</dbReference>
<dbReference type="InterPro" id="IPR013283">
    <property type="entry name" value="RLI1"/>
</dbReference>
<feature type="domain" description="4Fe-4S ferredoxin-type" evidence="6">
    <location>
        <begin position="47"/>
        <end position="77"/>
    </location>
</feature>
<gene>
    <name evidence="7" type="primary">Abce1</name>
    <name evidence="7" type="ORF">T02_9543</name>
</gene>
<dbReference type="Gene3D" id="3.40.50.300">
    <property type="entry name" value="P-loop containing nucleotide triphosphate hydrolases"/>
    <property type="match status" value="2"/>
</dbReference>
<keyword evidence="1" id="KW-0547">Nucleotide-binding</keyword>
<comment type="similarity">
    <text evidence="3">Belongs to the ABC transporter superfamily. ABCE family.</text>
</comment>
<keyword evidence="4" id="KW-1133">Transmembrane helix</keyword>
<dbReference type="Pfam" id="PF00005">
    <property type="entry name" value="ABC_tran"/>
    <property type="match status" value="2"/>
</dbReference>
<dbReference type="PROSITE" id="PS00211">
    <property type="entry name" value="ABC_TRANSPORTER_1"/>
    <property type="match status" value="1"/>
</dbReference>
<dbReference type="PROSITE" id="PS50893">
    <property type="entry name" value="ABC_TRANSPORTER_2"/>
    <property type="match status" value="2"/>
</dbReference>
<dbReference type="OrthoDB" id="6593433at2759"/>
<accession>A0A0V1KWI3</accession>
<dbReference type="FunFam" id="3.40.50.300:FF:000144">
    <property type="entry name" value="ATP-binding cassette sub-family E member 1"/>
    <property type="match status" value="1"/>
</dbReference>
<evidence type="ECO:0000313" key="8">
    <source>
        <dbReference type="Proteomes" id="UP000054721"/>
    </source>
</evidence>
<dbReference type="InterPro" id="IPR003439">
    <property type="entry name" value="ABC_transporter-like_ATP-bd"/>
</dbReference>
<name>A0A0V1KWI3_9BILA</name>
<dbReference type="GO" id="GO:0006412">
    <property type="term" value="P:translation"/>
    <property type="evidence" value="ECO:0007669"/>
    <property type="project" value="UniProtKB-ARBA"/>
</dbReference>
<keyword evidence="8" id="KW-1185">Reference proteome</keyword>
<feature type="transmembrane region" description="Helical" evidence="4">
    <location>
        <begin position="6"/>
        <end position="27"/>
    </location>
</feature>
<dbReference type="GO" id="GO:0060255">
    <property type="term" value="P:regulation of macromolecule metabolic process"/>
    <property type="evidence" value="ECO:0007669"/>
    <property type="project" value="UniProtKB-ARBA"/>
</dbReference>
<dbReference type="PANTHER" id="PTHR19248">
    <property type="entry name" value="ATP-BINDING TRANSPORT PROTEIN-RELATED"/>
    <property type="match status" value="1"/>
</dbReference>
<dbReference type="EMBL" id="JYDW01000237">
    <property type="protein sequence ID" value="KRZ51134.1"/>
    <property type="molecule type" value="Genomic_DNA"/>
</dbReference>
<evidence type="ECO:0000259" key="6">
    <source>
        <dbReference type="PROSITE" id="PS51379"/>
    </source>
</evidence>
<keyword evidence="4" id="KW-0812">Transmembrane</keyword>